<dbReference type="EMBL" id="CP040602">
    <property type="protein sequence ID" value="QCU90850.1"/>
    <property type="molecule type" value="Genomic_DNA"/>
</dbReference>
<dbReference type="RefSeq" id="WP_138565524.1">
    <property type="nucleotide sequence ID" value="NZ_CP040602.1"/>
</dbReference>
<feature type="chain" id="PRO_5020486240" description="Lipoprotein" evidence="1">
    <location>
        <begin position="20"/>
        <end position="177"/>
    </location>
</feature>
<feature type="signal peptide" evidence="1">
    <location>
        <begin position="1"/>
        <end position="19"/>
    </location>
</feature>
<evidence type="ECO:0000256" key="1">
    <source>
        <dbReference type="SAM" id="SignalP"/>
    </source>
</evidence>
<evidence type="ECO:0000313" key="3">
    <source>
        <dbReference type="Proteomes" id="UP000304864"/>
    </source>
</evidence>
<dbReference type="PROSITE" id="PS51257">
    <property type="entry name" value="PROKAR_LIPOPROTEIN"/>
    <property type="match status" value="1"/>
</dbReference>
<keyword evidence="1" id="KW-0732">Signal</keyword>
<gene>
    <name evidence="2" type="ORF">FE785_09525</name>
</gene>
<name>A0A4P9K8Q7_9GAMM</name>
<keyword evidence="3" id="KW-1185">Reference proteome</keyword>
<protein>
    <recommendedName>
        <fullName evidence="4">Lipoprotein</fullName>
    </recommendedName>
</protein>
<proteinExistence type="predicted"/>
<dbReference type="AlphaFoldDB" id="A0A4P9K8Q7"/>
<dbReference type="Proteomes" id="UP000304864">
    <property type="component" value="Chromosome"/>
</dbReference>
<dbReference type="OrthoDB" id="8776015at2"/>
<evidence type="ECO:0008006" key="4">
    <source>
        <dbReference type="Google" id="ProtNLM"/>
    </source>
</evidence>
<reference evidence="2 3" key="1">
    <citation type="submission" date="2019-05" db="EMBL/GenBank/DDBJ databases">
        <title>Thiomicrorhabdus sediminis sp. nov, a novel sulfur-oxidizing bacterium isolated from coastal sediment.</title>
        <authorList>
            <person name="Liu X."/>
        </authorList>
    </citation>
    <scope>NUCLEOTIDE SEQUENCE [LARGE SCALE GENOMIC DNA]</scope>
    <source>
        <strain evidence="2 3">G1</strain>
    </source>
</reference>
<organism evidence="2 3">
    <name type="scientific">Thiomicrorhabdus sediminis</name>
    <dbReference type="NCBI Taxonomy" id="2580412"/>
    <lineage>
        <taxon>Bacteria</taxon>
        <taxon>Pseudomonadati</taxon>
        <taxon>Pseudomonadota</taxon>
        <taxon>Gammaproteobacteria</taxon>
        <taxon>Thiotrichales</taxon>
        <taxon>Piscirickettsiaceae</taxon>
        <taxon>Thiomicrorhabdus</taxon>
    </lineage>
</organism>
<sequence length="177" mass="19748">MRLKTLFSTAMLATAILLGGCQTTTEKNSANTINWFEADEDGRIHVFYDKETFSQFKQVGETAYRLTRIGGGPNGETLVFGLTKADKKLGENTPAAMLWDGKQDVSSFYGEMHKHGRIYVFDNKADMDFVRKVGEPSYMYTQIGAGPKGETVVFVLNKANKKQKPESLMAQFAAMHK</sequence>
<dbReference type="KEGG" id="thig:FE785_09525"/>
<accession>A0A4P9K8Q7</accession>
<evidence type="ECO:0000313" key="2">
    <source>
        <dbReference type="EMBL" id="QCU90850.1"/>
    </source>
</evidence>